<proteinExistence type="predicted"/>
<dbReference type="RefSeq" id="WP_150441747.1">
    <property type="nucleotide sequence ID" value="NZ_VYKL01000032.1"/>
</dbReference>
<dbReference type="SUPFAM" id="SSF103084">
    <property type="entry name" value="Holliday junction resolvase RusA"/>
    <property type="match status" value="1"/>
</dbReference>
<dbReference type="AlphaFoldDB" id="A0A5J5HH43"/>
<organism evidence="1 2">
    <name type="scientific">Niallia endozanthoxylica</name>
    <dbReference type="NCBI Taxonomy" id="2036016"/>
    <lineage>
        <taxon>Bacteria</taxon>
        <taxon>Bacillati</taxon>
        <taxon>Bacillota</taxon>
        <taxon>Bacilli</taxon>
        <taxon>Bacillales</taxon>
        <taxon>Bacillaceae</taxon>
        <taxon>Niallia</taxon>
    </lineage>
</organism>
<dbReference type="GO" id="GO:0006310">
    <property type="term" value="P:DNA recombination"/>
    <property type="evidence" value="ECO:0007669"/>
    <property type="project" value="InterPro"/>
</dbReference>
<keyword evidence="2" id="KW-1185">Reference proteome</keyword>
<dbReference type="Proteomes" id="UP000326671">
    <property type="component" value="Unassembled WGS sequence"/>
</dbReference>
<sequence>MSLKEFQFQNKSIPYYHFFYKGDFYKDLRAKNMVLADGTRINSFFNQKTFEQHNFDQPYVRLRKAAMFIVHYFPDQIGRDLDNYIYKPVIDSLRKTGIFFDDTWQNISLFLLGDYAEQEKIEVFLVPHSSAAVFMQECMGERFQSESTFNEIVYPQNTDLIQTQEKDNNNKRKLTSFW</sequence>
<dbReference type="Gene3D" id="3.30.1330.70">
    <property type="entry name" value="Holliday junction resolvase RusA"/>
    <property type="match status" value="1"/>
</dbReference>
<dbReference type="InterPro" id="IPR036614">
    <property type="entry name" value="RusA-like_sf"/>
</dbReference>
<gene>
    <name evidence="1" type="ORF">F4V44_19800</name>
</gene>
<comment type="caution">
    <text evidence="1">The sequence shown here is derived from an EMBL/GenBank/DDBJ whole genome shotgun (WGS) entry which is preliminary data.</text>
</comment>
<dbReference type="EMBL" id="VYKL01000032">
    <property type="protein sequence ID" value="KAA9019023.1"/>
    <property type="molecule type" value="Genomic_DNA"/>
</dbReference>
<accession>A0A5J5HH43</accession>
<protein>
    <submittedName>
        <fullName evidence="1">Uncharacterized protein</fullName>
    </submittedName>
</protein>
<name>A0A5J5HH43_9BACI</name>
<dbReference type="GO" id="GO:0006281">
    <property type="term" value="P:DNA repair"/>
    <property type="evidence" value="ECO:0007669"/>
    <property type="project" value="InterPro"/>
</dbReference>
<reference evidence="1 2" key="1">
    <citation type="submission" date="2019-09" db="EMBL/GenBank/DDBJ databases">
        <title>Whole genome sequences of isolates from the Mars Exploration Rovers.</title>
        <authorList>
            <person name="Seuylemezian A."/>
            <person name="Vaishampayan P."/>
        </authorList>
    </citation>
    <scope>NUCLEOTIDE SEQUENCE [LARGE SCALE GENOMIC DNA]</scope>
    <source>
        <strain evidence="1 2">MER_TA_151</strain>
    </source>
</reference>
<dbReference type="OrthoDB" id="2476074at2"/>
<evidence type="ECO:0000313" key="2">
    <source>
        <dbReference type="Proteomes" id="UP000326671"/>
    </source>
</evidence>
<evidence type="ECO:0000313" key="1">
    <source>
        <dbReference type="EMBL" id="KAA9019023.1"/>
    </source>
</evidence>
<dbReference type="GO" id="GO:0000287">
    <property type="term" value="F:magnesium ion binding"/>
    <property type="evidence" value="ECO:0007669"/>
    <property type="project" value="InterPro"/>
</dbReference>